<keyword evidence="1" id="KW-1133">Transmembrane helix</keyword>
<dbReference type="Proteomes" id="UP000224915">
    <property type="component" value="Unassembled WGS sequence"/>
</dbReference>
<keyword evidence="1" id="KW-0472">Membrane</keyword>
<dbReference type="AlphaFoldDB" id="A0A2A9CWR7"/>
<keyword evidence="1" id="KW-0812">Transmembrane</keyword>
<dbReference type="EMBL" id="PDJD01000001">
    <property type="protein sequence ID" value="PFG18874.1"/>
    <property type="molecule type" value="Genomic_DNA"/>
</dbReference>
<keyword evidence="3" id="KW-1185">Reference proteome</keyword>
<evidence type="ECO:0000256" key="1">
    <source>
        <dbReference type="SAM" id="Phobius"/>
    </source>
</evidence>
<proteinExistence type="predicted"/>
<gene>
    <name evidence="2" type="ORF">ATL40_0424</name>
</gene>
<accession>A0A2A9CWR7</accession>
<reference evidence="2 3" key="1">
    <citation type="submission" date="2017-10" db="EMBL/GenBank/DDBJ databases">
        <title>Sequencing the genomes of 1000 actinobacteria strains.</title>
        <authorList>
            <person name="Klenk H.-P."/>
        </authorList>
    </citation>
    <scope>NUCLEOTIDE SEQUENCE [LARGE SCALE GENOMIC DNA]</scope>
    <source>
        <strain evidence="2 3">DSM 21801</strain>
    </source>
</reference>
<sequence>MLHIIFTGLVIAVALATTWFAGYVVYRLLKRTA</sequence>
<evidence type="ECO:0000313" key="3">
    <source>
        <dbReference type="Proteomes" id="UP000224915"/>
    </source>
</evidence>
<organism evidence="2 3">
    <name type="scientific">Serinibacter salmoneus</name>
    <dbReference type="NCBI Taxonomy" id="556530"/>
    <lineage>
        <taxon>Bacteria</taxon>
        <taxon>Bacillati</taxon>
        <taxon>Actinomycetota</taxon>
        <taxon>Actinomycetes</taxon>
        <taxon>Micrococcales</taxon>
        <taxon>Beutenbergiaceae</taxon>
        <taxon>Serinibacter</taxon>
    </lineage>
</organism>
<comment type="caution">
    <text evidence="2">The sequence shown here is derived from an EMBL/GenBank/DDBJ whole genome shotgun (WGS) entry which is preliminary data.</text>
</comment>
<protein>
    <submittedName>
        <fullName evidence="2">Uncharacterized protein</fullName>
    </submittedName>
</protein>
<evidence type="ECO:0000313" key="2">
    <source>
        <dbReference type="EMBL" id="PFG18874.1"/>
    </source>
</evidence>
<feature type="transmembrane region" description="Helical" evidence="1">
    <location>
        <begin position="6"/>
        <end position="26"/>
    </location>
</feature>
<name>A0A2A9CWR7_9MICO</name>